<sequence length="111" mass="11788">MKLKTIAAALIAATLGTSAFADADHDYPKSTASTTLPSSTSASQSTSNATAPTIQPQQQGKTREQVVQELIQARRDGLVPAGHADYPPSQATIERNRARMKATPPTWANQQ</sequence>
<feature type="signal peptide" evidence="2">
    <location>
        <begin position="1"/>
        <end position="23"/>
    </location>
</feature>
<feature type="region of interest" description="Disordered" evidence="1">
    <location>
        <begin position="20"/>
        <end position="64"/>
    </location>
</feature>
<reference evidence="4" key="1">
    <citation type="submission" date="2018-05" db="EMBL/GenBank/DDBJ databases">
        <authorList>
            <person name="Feng T."/>
        </authorList>
    </citation>
    <scope>NUCLEOTIDE SEQUENCE [LARGE SCALE GENOMIC DNA]</scope>
    <source>
        <strain evidence="4">S27</strain>
    </source>
</reference>
<accession>A0A370NG97</accession>
<feature type="region of interest" description="Disordered" evidence="1">
    <location>
        <begin position="76"/>
        <end position="111"/>
    </location>
</feature>
<gene>
    <name evidence="3" type="ORF">DLM46_01830</name>
</gene>
<protein>
    <submittedName>
        <fullName evidence="3">DUF4148 domain-containing protein</fullName>
    </submittedName>
</protein>
<dbReference type="EMBL" id="QHKS01000001">
    <property type="protein sequence ID" value="RDK04631.1"/>
    <property type="molecule type" value="Genomic_DNA"/>
</dbReference>
<feature type="chain" id="PRO_5016761507" evidence="2">
    <location>
        <begin position="24"/>
        <end position="111"/>
    </location>
</feature>
<evidence type="ECO:0000256" key="2">
    <source>
        <dbReference type="SAM" id="SignalP"/>
    </source>
</evidence>
<organism evidence="3 4">
    <name type="scientific">Paraburkholderia lacunae</name>
    <dbReference type="NCBI Taxonomy" id="2211104"/>
    <lineage>
        <taxon>Bacteria</taxon>
        <taxon>Pseudomonadati</taxon>
        <taxon>Pseudomonadota</taxon>
        <taxon>Betaproteobacteria</taxon>
        <taxon>Burkholderiales</taxon>
        <taxon>Burkholderiaceae</taxon>
        <taxon>Paraburkholderia</taxon>
    </lineage>
</organism>
<keyword evidence="4" id="KW-1185">Reference proteome</keyword>
<dbReference type="Pfam" id="PF13663">
    <property type="entry name" value="DUF4148"/>
    <property type="match status" value="1"/>
</dbReference>
<dbReference type="RefSeq" id="WP_115098990.1">
    <property type="nucleotide sequence ID" value="NZ_QHKS01000001.1"/>
</dbReference>
<feature type="compositionally biased region" description="Low complexity" evidence="1">
    <location>
        <begin position="30"/>
        <end position="53"/>
    </location>
</feature>
<comment type="caution">
    <text evidence="3">The sequence shown here is derived from an EMBL/GenBank/DDBJ whole genome shotgun (WGS) entry which is preliminary data.</text>
</comment>
<dbReference type="Proteomes" id="UP000254875">
    <property type="component" value="Unassembled WGS sequence"/>
</dbReference>
<evidence type="ECO:0000256" key="1">
    <source>
        <dbReference type="SAM" id="MobiDB-lite"/>
    </source>
</evidence>
<evidence type="ECO:0000313" key="4">
    <source>
        <dbReference type="Proteomes" id="UP000254875"/>
    </source>
</evidence>
<proteinExistence type="predicted"/>
<dbReference type="OrthoDB" id="9115357at2"/>
<evidence type="ECO:0000313" key="3">
    <source>
        <dbReference type="EMBL" id="RDK04631.1"/>
    </source>
</evidence>
<dbReference type="AlphaFoldDB" id="A0A370NG97"/>
<name>A0A370NG97_9BURK</name>
<keyword evidence="2" id="KW-0732">Signal</keyword>
<dbReference type="InterPro" id="IPR025421">
    <property type="entry name" value="DUF4148"/>
</dbReference>